<dbReference type="SMART" id="SM00369">
    <property type="entry name" value="LRR_TYP"/>
    <property type="match status" value="26"/>
</dbReference>
<dbReference type="FunFam" id="3.80.10.10:FF:001164">
    <property type="entry name" value="GH01279p"/>
    <property type="match status" value="1"/>
</dbReference>
<evidence type="ECO:0000256" key="2">
    <source>
        <dbReference type="ARBA" id="ARBA00022729"/>
    </source>
</evidence>
<gene>
    <name evidence="5" type="ORF">Pmani_023948</name>
</gene>
<dbReference type="InterPro" id="IPR001611">
    <property type="entry name" value="Leu-rich_rpt"/>
</dbReference>
<feature type="region of interest" description="Disordered" evidence="4">
    <location>
        <begin position="1022"/>
        <end position="1121"/>
    </location>
</feature>
<evidence type="ECO:0000313" key="6">
    <source>
        <dbReference type="Proteomes" id="UP001292094"/>
    </source>
</evidence>
<dbReference type="InterPro" id="IPR003591">
    <property type="entry name" value="Leu-rich_rpt_typical-subtyp"/>
</dbReference>
<dbReference type="PANTHER" id="PTHR24373">
    <property type="entry name" value="SLIT RELATED LEUCINE-RICH REPEAT NEURONAL PROTEIN"/>
    <property type="match status" value="1"/>
</dbReference>
<accession>A0AAE1P974</accession>
<evidence type="ECO:0000256" key="3">
    <source>
        <dbReference type="ARBA" id="ARBA00022737"/>
    </source>
</evidence>
<keyword evidence="3" id="KW-0677">Repeat</keyword>
<evidence type="ECO:0000256" key="4">
    <source>
        <dbReference type="SAM" id="MobiDB-lite"/>
    </source>
</evidence>
<comment type="caution">
    <text evidence="5">The sequence shown here is derived from an EMBL/GenBank/DDBJ whole genome shotgun (WGS) entry which is preliminary data.</text>
</comment>
<evidence type="ECO:0000313" key="5">
    <source>
        <dbReference type="EMBL" id="KAK4304093.1"/>
    </source>
</evidence>
<organism evidence="5 6">
    <name type="scientific">Petrolisthes manimaculis</name>
    <dbReference type="NCBI Taxonomy" id="1843537"/>
    <lineage>
        <taxon>Eukaryota</taxon>
        <taxon>Metazoa</taxon>
        <taxon>Ecdysozoa</taxon>
        <taxon>Arthropoda</taxon>
        <taxon>Crustacea</taxon>
        <taxon>Multicrustacea</taxon>
        <taxon>Malacostraca</taxon>
        <taxon>Eumalacostraca</taxon>
        <taxon>Eucarida</taxon>
        <taxon>Decapoda</taxon>
        <taxon>Pleocyemata</taxon>
        <taxon>Anomura</taxon>
        <taxon>Galatheoidea</taxon>
        <taxon>Porcellanidae</taxon>
        <taxon>Petrolisthes</taxon>
    </lineage>
</organism>
<evidence type="ECO:0000256" key="1">
    <source>
        <dbReference type="ARBA" id="ARBA00022614"/>
    </source>
</evidence>
<evidence type="ECO:0008006" key="7">
    <source>
        <dbReference type="Google" id="ProtNLM"/>
    </source>
</evidence>
<dbReference type="Pfam" id="PF13855">
    <property type="entry name" value="LRR_8"/>
    <property type="match status" value="9"/>
</dbReference>
<keyword evidence="6" id="KW-1185">Reference proteome</keyword>
<dbReference type="PRINTS" id="PR00019">
    <property type="entry name" value="LEURICHRPT"/>
</dbReference>
<proteinExistence type="predicted"/>
<dbReference type="Proteomes" id="UP001292094">
    <property type="component" value="Unassembled WGS sequence"/>
</dbReference>
<sequence>MSHTLQSLDLSHNEITAVPKAALQPLKSLEWINLQGNHIVELISQDWVGVRDTLATLFLGDNDVEYVPRDVFSRCKRLLWLNLDNNNILTLERDSLSENIQTLSLDHNLLSGFPSEALDNIRGLTWLYLRGNLLDRLPDSGFGIRKHLDKLNLGENFIRFIPSNMFNGTLTVRDLHLDFNLLTEIQPYAFSGLNPGRLFLASNNINNISEEAFLGGPEHTLVTVGLEKNQLDSVPKALSKLQLLRYLYLPDNKISSVREDAFRSFCEKLESLSLSGNQLDAIPYVALENCSTINHLNLGHNKIAEIKEEDFDTWGDNLETLVLRNNKIEHIPPHAFRYTPKLRELSLSFNRITISPESFIDVINTLEVLEISFGFYGDDFPEDVLKPLTALQWLALDNNKFTTISETALYSFGELRYFNMDSNRLTHIPKSMFHQNVHKNLGDIRLALNFLDSIEIQTFHNLNSLRTLVLTGNKIHTIKFEAFKGLPTLNTILLSDNQVRTIHSKAFSDLPQLMELDLQNNLLEEFSLTAFANVTSAMAPLDLNISYNRIRELTASSWPPPQIKSLDVSRNFLKEVPINFLASFVLSLQRLDLGYNTINKLDTSAFGTLERLQMLILQHNGLEHIRPKAFQSLIMIQLLDLSHNHIRNLPPECFTDTPSLRVLDLSYNHFRSLPNSVFRGTTMETLRLSHNEFVSMPTTVFSEVKMTLHYLDMSYNHLEHLDSTMFDNFPNLVELNLAINRLNILPDNVFTSLNRLISLDLSGNPVRANFKELFHYTQKVQKLNMANISFTSAPIIPLPSLISLNLSHNGMTEIEVLSVEGLHSLRSLDLSHNKLSKIRSRLWRKMPYLKYLDLSFNPIKTLTKDSFGGASSIETLVLRNLDNISRFDYDVLSNMTFLRELYMNTFPTIEKYKFRVGHLLATVHTLQKLHLEVRENALTDQITGAFGPKLKELHITGKNLRDIDSKTFRGFQNKHELLLSITDTSIQSLPDGLLTQLSDVAYLSLDLRRNKLKFLSQTSCTRRTASGKIREPPSLLRVENREVEDREVEDREGEDREVEDREVEDREVEDREVEDREEEETDEDEEKEEEEEQEKKGEGEEEEGKEKEEEKVEKEEERRRW</sequence>
<dbReference type="InterPro" id="IPR050328">
    <property type="entry name" value="Dev_Immune_Receptor"/>
</dbReference>
<dbReference type="SMART" id="SM00364">
    <property type="entry name" value="LRR_BAC"/>
    <property type="match status" value="11"/>
</dbReference>
<dbReference type="Gene3D" id="3.80.10.10">
    <property type="entry name" value="Ribonuclease Inhibitor"/>
    <property type="match status" value="8"/>
</dbReference>
<dbReference type="PANTHER" id="PTHR24373:SF370">
    <property type="entry name" value="FISH-LIPS, ISOFORM E"/>
    <property type="match status" value="1"/>
</dbReference>
<feature type="compositionally biased region" description="Acidic residues" evidence="4">
    <location>
        <begin position="1045"/>
        <end position="1092"/>
    </location>
</feature>
<reference evidence="5" key="1">
    <citation type="submission" date="2023-11" db="EMBL/GenBank/DDBJ databases">
        <title>Genome assemblies of two species of porcelain crab, Petrolisthes cinctipes and Petrolisthes manimaculis (Anomura: Porcellanidae).</title>
        <authorList>
            <person name="Angst P."/>
        </authorList>
    </citation>
    <scope>NUCLEOTIDE SEQUENCE</scope>
    <source>
        <strain evidence="5">PB745_02</strain>
        <tissue evidence="5">Gill</tissue>
    </source>
</reference>
<dbReference type="InterPro" id="IPR032675">
    <property type="entry name" value="LRR_dom_sf"/>
</dbReference>
<keyword evidence="1" id="KW-0433">Leucine-rich repeat</keyword>
<dbReference type="EMBL" id="JAWZYT010002481">
    <property type="protein sequence ID" value="KAK4304093.1"/>
    <property type="molecule type" value="Genomic_DNA"/>
</dbReference>
<dbReference type="AlphaFoldDB" id="A0AAE1P974"/>
<dbReference type="PROSITE" id="PS51450">
    <property type="entry name" value="LRR"/>
    <property type="match status" value="7"/>
</dbReference>
<feature type="compositionally biased region" description="Basic and acidic residues" evidence="4">
    <location>
        <begin position="1093"/>
        <end position="1121"/>
    </location>
</feature>
<keyword evidence="2" id="KW-0732">Signal</keyword>
<dbReference type="SUPFAM" id="SSF52058">
    <property type="entry name" value="L domain-like"/>
    <property type="match status" value="4"/>
</dbReference>
<dbReference type="SMART" id="SM00365">
    <property type="entry name" value="LRR_SD22"/>
    <property type="match status" value="11"/>
</dbReference>
<name>A0AAE1P974_9EUCA</name>
<protein>
    <recommendedName>
        <fullName evidence="7">Chaoptin</fullName>
    </recommendedName>
</protein>